<accession>G8JPK1</accession>
<dbReference type="Pfam" id="PF01281">
    <property type="entry name" value="Ribosomal_L9_N"/>
    <property type="match status" value="1"/>
</dbReference>
<evidence type="ECO:0000259" key="5">
    <source>
        <dbReference type="Pfam" id="PF01281"/>
    </source>
</evidence>
<gene>
    <name evidence="6" type="ordered locus">Ecym_2097</name>
</gene>
<keyword evidence="2" id="KW-0689">Ribosomal protein</keyword>
<dbReference type="GeneID" id="11470497"/>
<organism evidence="6 7">
    <name type="scientific">Eremothecium cymbalariae (strain CBS 270.75 / DBVPG 7215 / KCTC 17166 / NRRL Y-17582)</name>
    <name type="common">Yeast</name>
    <dbReference type="NCBI Taxonomy" id="931890"/>
    <lineage>
        <taxon>Eukaryota</taxon>
        <taxon>Fungi</taxon>
        <taxon>Dikarya</taxon>
        <taxon>Ascomycota</taxon>
        <taxon>Saccharomycotina</taxon>
        <taxon>Saccharomycetes</taxon>
        <taxon>Saccharomycetales</taxon>
        <taxon>Saccharomycetaceae</taxon>
        <taxon>Eremothecium</taxon>
    </lineage>
</organism>
<name>G8JPK1_ERECY</name>
<dbReference type="InterPro" id="IPR036935">
    <property type="entry name" value="Ribosomal_bL9_N_sf"/>
</dbReference>
<dbReference type="AlphaFoldDB" id="G8JPK1"/>
<protein>
    <recommendedName>
        <fullName evidence="5">Ribosomal protein L9 domain-containing protein</fullName>
    </recommendedName>
</protein>
<evidence type="ECO:0000313" key="7">
    <source>
        <dbReference type="Proteomes" id="UP000006790"/>
    </source>
</evidence>
<dbReference type="FunCoup" id="G8JPK1">
    <property type="interactions" value="133"/>
</dbReference>
<dbReference type="OrthoDB" id="5555409at2759"/>
<keyword evidence="3" id="KW-0687">Ribonucleoprotein</keyword>
<dbReference type="KEGG" id="erc:Ecym_2097"/>
<dbReference type="HOGENOM" id="CLU_1846247_0_0_1"/>
<dbReference type="EMBL" id="CP002498">
    <property type="protein sequence ID" value="AET37850.1"/>
    <property type="molecule type" value="Genomic_DNA"/>
</dbReference>
<proteinExistence type="inferred from homology"/>
<dbReference type="InParanoid" id="G8JPK1"/>
<dbReference type="eggNOG" id="ENOG502S54F">
    <property type="taxonomic scope" value="Eukaryota"/>
</dbReference>
<dbReference type="RefSeq" id="XP_003644667.1">
    <property type="nucleotide sequence ID" value="XM_003644619.1"/>
</dbReference>
<reference evidence="7" key="1">
    <citation type="journal article" date="2012" name="G3 (Bethesda)">
        <title>Pichia sorbitophila, an interspecies yeast hybrid reveals early steps of genome resolution following polyploidization.</title>
        <authorList>
            <person name="Leh Louis V."/>
            <person name="Despons L."/>
            <person name="Friedrich A."/>
            <person name="Martin T."/>
            <person name="Durrens P."/>
            <person name="Casaregola S."/>
            <person name="Neuveglise C."/>
            <person name="Fairhead C."/>
            <person name="Marck C."/>
            <person name="Cruz J.A."/>
            <person name="Straub M.L."/>
            <person name="Kugler V."/>
            <person name="Sacerdot C."/>
            <person name="Uzunov Z."/>
            <person name="Thierry A."/>
            <person name="Weiss S."/>
            <person name="Bleykasten C."/>
            <person name="De Montigny J."/>
            <person name="Jacques N."/>
            <person name="Jung P."/>
            <person name="Lemaire M."/>
            <person name="Mallet S."/>
            <person name="Morel G."/>
            <person name="Richard G.F."/>
            <person name="Sarkar A."/>
            <person name="Savel G."/>
            <person name="Schacherer J."/>
            <person name="Seret M.L."/>
            <person name="Talla E."/>
            <person name="Samson G."/>
            <person name="Jubin C."/>
            <person name="Poulain J."/>
            <person name="Vacherie B."/>
            <person name="Barbe V."/>
            <person name="Pelletier E."/>
            <person name="Sherman D.J."/>
            <person name="Westhof E."/>
            <person name="Weissenbach J."/>
            <person name="Baret P.V."/>
            <person name="Wincker P."/>
            <person name="Gaillardin C."/>
            <person name="Dujon B."/>
            <person name="Souciet J.L."/>
        </authorList>
    </citation>
    <scope>NUCLEOTIDE SEQUENCE [LARGE SCALE GENOMIC DNA]</scope>
    <source>
        <strain evidence="7">CBS 270.75 / DBVPG 7215 / KCTC 17166 / NRRL Y-17582</strain>
    </source>
</reference>
<sequence length="131" mass="15002">MFKPSLRVCSALTKRNNRVKVQLLKDFPRFQLYKGEVANVKPSLMRNFLHNNNGARYILKDDDINQELLLASKSVDRQSSQVVLQPKMETAKVSPKEEKPEISVQHEQSKRKYGITPGLTVEDVKIPGLRI</sequence>
<dbReference type="InterPro" id="IPR020070">
    <property type="entry name" value="Ribosomal_bL9_N"/>
</dbReference>
<comment type="similarity">
    <text evidence="1">Belongs to the bacterial ribosomal protein bL9 family.</text>
</comment>
<dbReference type="GO" id="GO:0003735">
    <property type="term" value="F:structural constituent of ribosome"/>
    <property type="evidence" value="ECO:0007669"/>
    <property type="project" value="EnsemblFungi"/>
</dbReference>
<dbReference type="Proteomes" id="UP000006790">
    <property type="component" value="Chromosome 2"/>
</dbReference>
<evidence type="ECO:0000256" key="3">
    <source>
        <dbReference type="ARBA" id="ARBA00023274"/>
    </source>
</evidence>
<dbReference type="GO" id="GO:0005762">
    <property type="term" value="C:mitochondrial large ribosomal subunit"/>
    <property type="evidence" value="ECO:0007669"/>
    <property type="project" value="EnsemblFungi"/>
</dbReference>
<dbReference type="Gene3D" id="3.40.5.10">
    <property type="entry name" value="Ribosomal protein L9, N-terminal domain"/>
    <property type="match status" value="1"/>
</dbReference>
<evidence type="ECO:0000313" key="6">
    <source>
        <dbReference type="EMBL" id="AET37850.1"/>
    </source>
</evidence>
<evidence type="ECO:0000256" key="2">
    <source>
        <dbReference type="ARBA" id="ARBA00022980"/>
    </source>
</evidence>
<evidence type="ECO:0000256" key="4">
    <source>
        <dbReference type="SAM" id="MobiDB-lite"/>
    </source>
</evidence>
<evidence type="ECO:0000256" key="1">
    <source>
        <dbReference type="ARBA" id="ARBA00010605"/>
    </source>
</evidence>
<feature type="domain" description="Ribosomal protein L9" evidence="5">
    <location>
        <begin position="19"/>
        <end position="57"/>
    </location>
</feature>
<feature type="region of interest" description="Disordered" evidence="4">
    <location>
        <begin position="87"/>
        <end position="110"/>
    </location>
</feature>
<keyword evidence="7" id="KW-1185">Reference proteome</keyword>
<dbReference type="OMA" id="NYNGARY"/>
<dbReference type="STRING" id="931890.G8JPK1"/>